<dbReference type="InterPro" id="IPR018062">
    <property type="entry name" value="HTH_AraC-typ_CS"/>
</dbReference>
<comment type="caution">
    <text evidence="5">The sequence shown here is derived from an EMBL/GenBank/DDBJ whole genome shotgun (WGS) entry which is preliminary data.</text>
</comment>
<dbReference type="CDD" id="cd03136">
    <property type="entry name" value="GATase1_AraC_ArgR_like"/>
    <property type="match status" value="1"/>
</dbReference>
<dbReference type="AlphaFoldDB" id="A0A934W0U0"/>
<feature type="domain" description="HTH araC/xylS-type" evidence="4">
    <location>
        <begin position="242"/>
        <end position="340"/>
    </location>
</feature>
<sequence length="341" mass="37596">MTRQDEAAPVASRFVSRGVAHLNAPKPAEPIMVNFVLVPKFTMLAFTSAIEPLRAANQLSGSNLFEWRIFSETGAGVIASNGVQVAVDEALPRQSPPGYIFVCGGVEPELTTSAQLADWMRAQWRHGRTVGSLCSGAYILAEAGLLKGRRFTLHWENIPGFREAYPDLDPVESSYCFDNRLITCAGGIASAEIALKLINDHCGAEMGQAAMNMCLLTHRRTAEDPQTISIAARLGTRNEYLVSAVEFIETHIDEEFNLAECADHCGVSLRQIQRLFRQHLGITPVEYRNNARLRKARILLSETNLSVMDVAVACGYASSSHFAKAFRKKYGVSPNRFSNFR</sequence>
<dbReference type="InterPro" id="IPR020449">
    <property type="entry name" value="Tscrpt_reg_AraC-type_HTH"/>
</dbReference>
<keyword evidence="1" id="KW-0805">Transcription regulation</keyword>
<dbReference type="PANTHER" id="PTHR43130:SF3">
    <property type="entry name" value="HTH-TYPE TRANSCRIPTIONAL REGULATOR RV1931C"/>
    <property type="match status" value="1"/>
</dbReference>
<dbReference type="Gene3D" id="1.10.10.60">
    <property type="entry name" value="Homeodomain-like"/>
    <property type="match status" value="1"/>
</dbReference>
<dbReference type="Proteomes" id="UP000640485">
    <property type="component" value="Unassembled WGS sequence"/>
</dbReference>
<keyword evidence="3" id="KW-0804">Transcription</keyword>
<keyword evidence="2" id="KW-0238">DNA-binding</keyword>
<dbReference type="InterPro" id="IPR018060">
    <property type="entry name" value="HTH_AraC"/>
</dbReference>
<dbReference type="Pfam" id="PF01965">
    <property type="entry name" value="DJ-1_PfpI"/>
    <property type="match status" value="1"/>
</dbReference>
<dbReference type="SMART" id="SM00342">
    <property type="entry name" value="HTH_ARAC"/>
    <property type="match status" value="1"/>
</dbReference>
<keyword evidence="6" id="KW-1185">Reference proteome</keyword>
<dbReference type="PROSITE" id="PS00041">
    <property type="entry name" value="HTH_ARAC_FAMILY_1"/>
    <property type="match status" value="1"/>
</dbReference>
<dbReference type="InterPro" id="IPR029062">
    <property type="entry name" value="Class_I_gatase-like"/>
</dbReference>
<dbReference type="GO" id="GO:0003700">
    <property type="term" value="F:DNA-binding transcription factor activity"/>
    <property type="evidence" value="ECO:0007669"/>
    <property type="project" value="InterPro"/>
</dbReference>
<dbReference type="PANTHER" id="PTHR43130">
    <property type="entry name" value="ARAC-FAMILY TRANSCRIPTIONAL REGULATOR"/>
    <property type="match status" value="1"/>
</dbReference>
<dbReference type="PRINTS" id="PR00032">
    <property type="entry name" value="HTHARAC"/>
</dbReference>
<dbReference type="RefSeq" id="WP_200686849.1">
    <property type="nucleotide sequence ID" value="NZ_JAEPRQ010000004.1"/>
</dbReference>
<evidence type="ECO:0000256" key="3">
    <source>
        <dbReference type="ARBA" id="ARBA00023163"/>
    </source>
</evidence>
<dbReference type="Gene3D" id="3.40.50.880">
    <property type="match status" value="1"/>
</dbReference>
<dbReference type="PROSITE" id="PS01124">
    <property type="entry name" value="HTH_ARAC_FAMILY_2"/>
    <property type="match status" value="1"/>
</dbReference>
<dbReference type="GO" id="GO:0043565">
    <property type="term" value="F:sequence-specific DNA binding"/>
    <property type="evidence" value="ECO:0007669"/>
    <property type="project" value="InterPro"/>
</dbReference>
<evidence type="ECO:0000313" key="5">
    <source>
        <dbReference type="EMBL" id="MBK4216693.1"/>
    </source>
</evidence>
<name>A0A934W0U0_9RHOB</name>
<dbReference type="EMBL" id="JAEPRQ010000004">
    <property type="protein sequence ID" value="MBK4216693.1"/>
    <property type="molecule type" value="Genomic_DNA"/>
</dbReference>
<dbReference type="InterPro" id="IPR052158">
    <property type="entry name" value="INH-QAR"/>
</dbReference>
<evidence type="ECO:0000256" key="2">
    <source>
        <dbReference type="ARBA" id="ARBA00023125"/>
    </source>
</evidence>
<accession>A0A934W0U0</accession>
<protein>
    <submittedName>
        <fullName evidence="5">GlxA family transcriptional regulator</fullName>
    </submittedName>
</protein>
<evidence type="ECO:0000259" key="4">
    <source>
        <dbReference type="PROSITE" id="PS01124"/>
    </source>
</evidence>
<proteinExistence type="predicted"/>
<dbReference type="InterPro" id="IPR002818">
    <property type="entry name" value="DJ-1/PfpI"/>
</dbReference>
<dbReference type="SUPFAM" id="SSF46689">
    <property type="entry name" value="Homeodomain-like"/>
    <property type="match status" value="2"/>
</dbReference>
<gene>
    <name evidence="5" type="ORF">JJJ17_12215</name>
</gene>
<dbReference type="SUPFAM" id="SSF52317">
    <property type="entry name" value="Class I glutamine amidotransferase-like"/>
    <property type="match status" value="1"/>
</dbReference>
<dbReference type="InterPro" id="IPR009057">
    <property type="entry name" value="Homeodomain-like_sf"/>
</dbReference>
<evidence type="ECO:0000256" key="1">
    <source>
        <dbReference type="ARBA" id="ARBA00023015"/>
    </source>
</evidence>
<reference evidence="5" key="1">
    <citation type="submission" date="2021-01" db="EMBL/GenBank/DDBJ databases">
        <title>Paracoccus amoyensis sp. nov., isolated from the surface seawater along the coast of Xiamen Island, China.</title>
        <authorList>
            <person name="Lyu L."/>
        </authorList>
    </citation>
    <scope>NUCLEOTIDE SEQUENCE</scope>
    <source>
        <strain evidence="5">MJ17</strain>
    </source>
</reference>
<evidence type="ECO:0000313" key="6">
    <source>
        <dbReference type="Proteomes" id="UP000640485"/>
    </source>
</evidence>
<dbReference type="Pfam" id="PF12833">
    <property type="entry name" value="HTH_18"/>
    <property type="match status" value="1"/>
</dbReference>
<organism evidence="5 6">
    <name type="scientific">Paracoccus caeni</name>
    <dbReference type="NCBI Taxonomy" id="657651"/>
    <lineage>
        <taxon>Bacteria</taxon>
        <taxon>Pseudomonadati</taxon>
        <taxon>Pseudomonadota</taxon>
        <taxon>Alphaproteobacteria</taxon>
        <taxon>Rhodobacterales</taxon>
        <taxon>Paracoccaceae</taxon>
        <taxon>Paracoccus</taxon>
    </lineage>
</organism>